<dbReference type="PANTHER" id="PTHR37809:SF1">
    <property type="entry name" value="RIBOSOMAL PROTEIN S12 METHYLTHIOTRANSFERASE ACCESSORY FACTOR YCAO"/>
    <property type="match status" value="1"/>
</dbReference>
<evidence type="ECO:0000313" key="2">
    <source>
        <dbReference type="EMBL" id="KYH26695.1"/>
    </source>
</evidence>
<dbReference type="Proteomes" id="UP000075321">
    <property type="component" value="Unassembled WGS sequence"/>
</dbReference>
<dbReference type="PROSITE" id="PS51664">
    <property type="entry name" value="YCAO"/>
    <property type="match status" value="1"/>
</dbReference>
<evidence type="ECO:0000259" key="1">
    <source>
        <dbReference type="PROSITE" id="PS51664"/>
    </source>
</evidence>
<sequence length="571" mass="60883">MDVPIGLVGSGPAIEAVAAALDDVGIDTRQGSPETLSTRLAVVVDRVGTDTFLEVDESHDEPWIAVELGGIGGYAIESVEASITGFTPEVGCYRCLRTRIESGEFKLAAGAPDPDPALARLAGAIAGQRIVTALRGEESRLFGRVIELPYTERRFLGVPTCERCGGRPSEPTDENESRSVEEAIAHAEGGVDERVGIVRSIGELASFPVPYYLATTGETDGFSDASAANKAAGVAADWNTAYMKALGEALERYSAGVYRSEWFEFAHPDELQDAVAPDRFVGVDATGAEIPWVAGERLDTGESVSLPAEFVQFPPPEKRFGPSITTGLGLGNTRNEALLSGLYEVIERDATMLAWYSTFEPLGLVVEDDTFSMLVRRAASEGLSVTSLLVTQDVDVPVVAVAVHREGEGRGGDEWPRFALGSDADLDATAAARSALCEALQNWMELRSMGPEAAGEESGWIGRYASFPDPARDLLDTSGTVDANALGAETLGSSGELDAIVSRVSDAGLTPSAAWITPTDVRELGFEATRVVVPEAQPLFTRKPVFGERAETVPRTMGFEPRLERDPHPYP</sequence>
<reference evidence="2 3" key="1">
    <citation type="submission" date="2016-02" db="EMBL/GenBank/DDBJ databases">
        <title>Genome sequence of Halalkalicoccus paucihalophilus DSM 24557.</title>
        <authorList>
            <person name="Poehlein A."/>
            <person name="Daniel R."/>
        </authorList>
    </citation>
    <scope>NUCLEOTIDE SEQUENCE [LARGE SCALE GENOMIC DNA]</scope>
    <source>
        <strain evidence="2 3">DSM 24557</strain>
    </source>
</reference>
<dbReference type="OrthoDB" id="7433at2157"/>
<dbReference type="PANTHER" id="PTHR37809">
    <property type="entry name" value="RIBOSOMAL PROTEIN S12 METHYLTHIOTRANSFERASE ACCESSORY FACTOR YCAO"/>
    <property type="match status" value="1"/>
</dbReference>
<comment type="caution">
    <text evidence="2">The sequence shown here is derived from an EMBL/GenBank/DDBJ whole genome shotgun (WGS) entry which is preliminary data.</text>
</comment>
<dbReference type="AlphaFoldDB" id="A0A151AGG4"/>
<dbReference type="EMBL" id="LTAZ01000004">
    <property type="protein sequence ID" value="KYH26695.1"/>
    <property type="molecule type" value="Genomic_DNA"/>
</dbReference>
<dbReference type="RefSeq" id="WP_066381604.1">
    <property type="nucleotide sequence ID" value="NZ_LTAZ01000004.1"/>
</dbReference>
<keyword evidence="3" id="KW-1185">Reference proteome</keyword>
<dbReference type="InterPro" id="IPR003776">
    <property type="entry name" value="YcaO-like_dom"/>
</dbReference>
<name>A0A151AGG4_9EURY</name>
<evidence type="ECO:0000313" key="3">
    <source>
        <dbReference type="Proteomes" id="UP000075321"/>
    </source>
</evidence>
<dbReference type="Pfam" id="PF02624">
    <property type="entry name" value="YcaO"/>
    <property type="match status" value="1"/>
</dbReference>
<feature type="domain" description="YcaO" evidence="1">
    <location>
        <begin position="233"/>
        <end position="571"/>
    </location>
</feature>
<dbReference type="PATRIC" id="fig|1008153.3.peg.1827"/>
<dbReference type="Gene3D" id="3.40.50.720">
    <property type="entry name" value="NAD(P)-binding Rossmann-like Domain"/>
    <property type="match status" value="1"/>
</dbReference>
<accession>A0A151AGG4</accession>
<proteinExistence type="predicted"/>
<protein>
    <submittedName>
        <fullName evidence="2">YcaO-like family protein</fullName>
    </submittedName>
</protein>
<gene>
    <name evidence="2" type="ORF">HAPAU_17950</name>
</gene>
<dbReference type="Gene3D" id="3.30.1330.230">
    <property type="match status" value="1"/>
</dbReference>
<organism evidence="2 3">
    <name type="scientific">Halalkalicoccus paucihalophilus</name>
    <dbReference type="NCBI Taxonomy" id="1008153"/>
    <lineage>
        <taxon>Archaea</taxon>
        <taxon>Methanobacteriati</taxon>
        <taxon>Methanobacteriota</taxon>
        <taxon>Stenosarchaea group</taxon>
        <taxon>Halobacteria</taxon>
        <taxon>Halobacteriales</taxon>
        <taxon>Halococcaceae</taxon>
        <taxon>Halalkalicoccus</taxon>
    </lineage>
</organism>